<dbReference type="PANTHER" id="PTHR14555">
    <property type="entry name" value="MYELIN-ASSOCIATED OLIGODENDROCYTIC BASIC PROTEIN MOBP -RELATED"/>
    <property type="match status" value="1"/>
</dbReference>
<dbReference type="Pfam" id="PF02318">
    <property type="entry name" value="FYVE_2"/>
    <property type="match status" value="1"/>
</dbReference>
<evidence type="ECO:0000259" key="2">
    <source>
        <dbReference type="Pfam" id="PF02318"/>
    </source>
</evidence>
<dbReference type="InterPro" id="IPR011011">
    <property type="entry name" value="Znf_FYVE_PHD"/>
</dbReference>
<organism evidence="3 4">
    <name type="scientific">Lymnaea stagnalis</name>
    <name type="common">Great pond snail</name>
    <name type="synonym">Helix stagnalis</name>
    <dbReference type="NCBI Taxonomy" id="6523"/>
    <lineage>
        <taxon>Eukaryota</taxon>
        <taxon>Metazoa</taxon>
        <taxon>Spiralia</taxon>
        <taxon>Lophotrochozoa</taxon>
        <taxon>Mollusca</taxon>
        <taxon>Gastropoda</taxon>
        <taxon>Heterobranchia</taxon>
        <taxon>Euthyneura</taxon>
        <taxon>Panpulmonata</taxon>
        <taxon>Hygrophila</taxon>
        <taxon>Lymnaeoidea</taxon>
        <taxon>Lymnaeidae</taxon>
        <taxon>Lymnaea</taxon>
    </lineage>
</organism>
<feature type="non-terminal residue" evidence="3">
    <location>
        <position position="1"/>
    </location>
</feature>
<feature type="domain" description="FYVE-type zinc finger" evidence="2">
    <location>
        <begin position="2"/>
        <end position="54"/>
    </location>
</feature>
<reference evidence="3 4" key="1">
    <citation type="submission" date="2024-04" db="EMBL/GenBank/DDBJ databases">
        <authorList>
            <consortium name="Genoscope - CEA"/>
            <person name="William W."/>
        </authorList>
    </citation>
    <scope>NUCLEOTIDE SEQUENCE [LARGE SCALE GENOMIC DNA]</scope>
</reference>
<dbReference type="PANTHER" id="PTHR14555:SF3">
    <property type="entry name" value="RABBD DOMAIN-CONTAINING PROTEIN"/>
    <property type="match status" value="1"/>
</dbReference>
<name>A0AAV2HIX4_LYMST</name>
<evidence type="ECO:0000313" key="4">
    <source>
        <dbReference type="Proteomes" id="UP001497497"/>
    </source>
</evidence>
<dbReference type="SUPFAM" id="SSF57903">
    <property type="entry name" value="FYVE/PHD zinc finger"/>
    <property type="match status" value="1"/>
</dbReference>
<dbReference type="Proteomes" id="UP001497497">
    <property type="component" value="Unassembled WGS sequence"/>
</dbReference>
<dbReference type="GO" id="GO:0017022">
    <property type="term" value="F:myosin binding"/>
    <property type="evidence" value="ECO:0007669"/>
    <property type="project" value="TreeGrafter"/>
</dbReference>
<protein>
    <recommendedName>
        <fullName evidence="2">FYVE-type zinc finger domain-containing protein</fullName>
    </recommendedName>
</protein>
<gene>
    <name evidence="3" type="ORF">GSLYS_00007448001</name>
</gene>
<feature type="non-terminal residue" evidence="3">
    <location>
        <position position="110"/>
    </location>
</feature>
<dbReference type="EMBL" id="CAXITT010000143">
    <property type="protein sequence ID" value="CAL1533488.1"/>
    <property type="molecule type" value="Genomic_DNA"/>
</dbReference>
<dbReference type="Gene3D" id="3.30.40.10">
    <property type="entry name" value="Zinc/RING finger domain, C3HC4 (zinc finger)"/>
    <property type="match status" value="1"/>
</dbReference>
<dbReference type="InterPro" id="IPR041282">
    <property type="entry name" value="FYVE_2"/>
</dbReference>
<dbReference type="AlphaFoldDB" id="A0AAV2HIX4"/>
<evidence type="ECO:0000256" key="1">
    <source>
        <dbReference type="SAM" id="MobiDB-lite"/>
    </source>
</evidence>
<dbReference type="InterPro" id="IPR051745">
    <property type="entry name" value="Intracell_Transport_Effector"/>
</dbReference>
<dbReference type="GO" id="GO:0030864">
    <property type="term" value="C:cortical actin cytoskeleton"/>
    <property type="evidence" value="ECO:0007669"/>
    <property type="project" value="TreeGrafter"/>
</dbReference>
<accession>A0AAV2HIX4</accession>
<feature type="region of interest" description="Disordered" evidence="1">
    <location>
        <begin position="57"/>
        <end position="110"/>
    </location>
</feature>
<keyword evidence="4" id="KW-1185">Reference proteome</keyword>
<evidence type="ECO:0000313" key="3">
    <source>
        <dbReference type="EMBL" id="CAL1533488.1"/>
    </source>
</evidence>
<dbReference type="InterPro" id="IPR013083">
    <property type="entry name" value="Znf_RING/FYVE/PHD"/>
</dbReference>
<sequence length="110" mass="12551">GLFFHRKRKCYKCHLNACSKCCQPRKPKSGDVICQVCLKEKSYKILSNQWLYDNDHHRVSDKHSGSSKVVRSLYKNPSSSASDTEVDSGYLHSSTNSASAYRPRPRLDEV</sequence>
<comment type="caution">
    <text evidence="3">The sequence shown here is derived from an EMBL/GenBank/DDBJ whole genome shotgun (WGS) entry which is preliminary data.</text>
</comment>
<dbReference type="GO" id="GO:0003779">
    <property type="term" value="F:actin binding"/>
    <property type="evidence" value="ECO:0007669"/>
    <property type="project" value="TreeGrafter"/>
</dbReference>
<proteinExistence type="predicted"/>